<name>A0A8J2SR24_9STRA</name>
<evidence type="ECO:0000256" key="8">
    <source>
        <dbReference type="SAM" id="SignalP"/>
    </source>
</evidence>
<dbReference type="EMBL" id="CAKKNE010000003">
    <property type="protein sequence ID" value="CAH0371489.1"/>
    <property type="molecule type" value="Genomic_DNA"/>
</dbReference>
<evidence type="ECO:0000256" key="1">
    <source>
        <dbReference type="ARBA" id="ARBA00004141"/>
    </source>
</evidence>
<dbReference type="PANTHER" id="PTHR31893:SF5">
    <property type="entry name" value="TRANSMEMBRANE PROTEIN 151 HOMOLOG"/>
    <property type="match status" value="1"/>
</dbReference>
<evidence type="ECO:0000256" key="4">
    <source>
        <dbReference type="ARBA" id="ARBA00022989"/>
    </source>
</evidence>
<dbReference type="AlphaFoldDB" id="A0A8J2SR24"/>
<organism evidence="9 10">
    <name type="scientific">Pelagomonas calceolata</name>
    <dbReference type="NCBI Taxonomy" id="35677"/>
    <lineage>
        <taxon>Eukaryota</taxon>
        <taxon>Sar</taxon>
        <taxon>Stramenopiles</taxon>
        <taxon>Ochrophyta</taxon>
        <taxon>Pelagophyceae</taxon>
        <taxon>Pelagomonadales</taxon>
        <taxon>Pelagomonadaceae</taxon>
        <taxon>Pelagomonas</taxon>
    </lineage>
</organism>
<proteinExistence type="inferred from homology"/>
<evidence type="ECO:0000256" key="7">
    <source>
        <dbReference type="SAM" id="Phobius"/>
    </source>
</evidence>
<keyword evidence="4 7" id="KW-1133">Transmembrane helix</keyword>
<keyword evidence="3 7" id="KW-0812">Transmembrane</keyword>
<dbReference type="Pfam" id="PF14857">
    <property type="entry name" value="TMEM151"/>
    <property type="match status" value="1"/>
</dbReference>
<feature type="transmembrane region" description="Helical" evidence="7">
    <location>
        <begin position="112"/>
        <end position="130"/>
    </location>
</feature>
<feature type="region of interest" description="Disordered" evidence="6">
    <location>
        <begin position="164"/>
        <end position="185"/>
    </location>
</feature>
<protein>
    <recommendedName>
        <fullName evidence="11">Transmembrane protein 231</fullName>
    </recommendedName>
</protein>
<feature type="signal peptide" evidence="8">
    <location>
        <begin position="1"/>
        <end position="18"/>
    </location>
</feature>
<feature type="compositionally biased region" description="Pro residues" evidence="6">
    <location>
        <begin position="171"/>
        <end position="185"/>
    </location>
</feature>
<comment type="caution">
    <text evidence="9">The sequence shown here is derived from an EMBL/GenBank/DDBJ whole genome shotgun (WGS) entry which is preliminary data.</text>
</comment>
<evidence type="ECO:0000256" key="5">
    <source>
        <dbReference type="ARBA" id="ARBA00023136"/>
    </source>
</evidence>
<keyword evidence="8" id="KW-0732">Signal</keyword>
<reference evidence="9" key="1">
    <citation type="submission" date="2021-11" db="EMBL/GenBank/DDBJ databases">
        <authorList>
            <consortium name="Genoscope - CEA"/>
            <person name="William W."/>
        </authorList>
    </citation>
    <scope>NUCLEOTIDE SEQUENCE</scope>
</reference>
<sequence length="574" mass="64243">MKAAPALWLLLSLAYANAYTKLTDDRCDPTRERDDQACRAQGQSSKGQSICCACPGTGYCSDGFSYETDLAWACSAPDKCGPGVTMVTGCCYAPGSTEATYMDEYDGLCTLIIIYLVCSAMVGIVGCVCAKESGHWAGRTLAEAPDAVPVVSDIEATTTIANPLLPAETPSAPPAPEPAPTPSAPPWEPMFTDTEAFAYATPAFLNTEDEDATPEGMVVEPGVGVGKPADDAPPAYVEQPALVPEGQPAEAVAVAEQVEQGAGCGPGCGQSPHLKSLTLTVLILIIVVPLPFCNATWLYQGKCADFWNMRSYGREEDASDNAFWILLVCYVAECLCFSDTHKFLWNLTRDSALKPHIEQVKRSRPIIKLKIQCYHFETHHWWETVKDQHGRERRVRRSKEVRVNTHAASHVYQYSWVRDSGGDAYNRWPATLLAKVEFGKRWTFGDDYTRQHFGMYKRRFIRHHRRDRHFDFSQDFELPEFRERLLVEMYPGAKPKYASTGWYWVANLLLLTWPFRVWLDSICQRRRYEYVKEIVTAPPSAPPAPIVVHHHHHHTTTVVHQSARAALSMQQQLY</sequence>
<accession>A0A8J2SR24</accession>
<dbReference type="InterPro" id="IPR026767">
    <property type="entry name" value="Tmem151"/>
</dbReference>
<dbReference type="GO" id="GO:0016020">
    <property type="term" value="C:membrane"/>
    <property type="evidence" value="ECO:0007669"/>
    <property type="project" value="UniProtKB-SubCell"/>
</dbReference>
<dbReference type="Proteomes" id="UP000789595">
    <property type="component" value="Unassembled WGS sequence"/>
</dbReference>
<evidence type="ECO:0000313" key="9">
    <source>
        <dbReference type="EMBL" id="CAH0371489.1"/>
    </source>
</evidence>
<evidence type="ECO:0000313" key="10">
    <source>
        <dbReference type="Proteomes" id="UP000789595"/>
    </source>
</evidence>
<keyword evidence="5 7" id="KW-0472">Membrane</keyword>
<dbReference type="OrthoDB" id="190434at2759"/>
<keyword evidence="10" id="KW-1185">Reference proteome</keyword>
<evidence type="ECO:0000256" key="6">
    <source>
        <dbReference type="SAM" id="MobiDB-lite"/>
    </source>
</evidence>
<feature type="chain" id="PRO_5035262391" description="Transmembrane protein 231" evidence="8">
    <location>
        <begin position="19"/>
        <end position="574"/>
    </location>
</feature>
<evidence type="ECO:0000256" key="2">
    <source>
        <dbReference type="ARBA" id="ARBA00009583"/>
    </source>
</evidence>
<comment type="similarity">
    <text evidence="2">Belongs to the TMEM151 family.</text>
</comment>
<gene>
    <name evidence="9" type="ORF">PECAL_3P14350</name>
</gene>
<feature type="transmembrane region" description="Helical" evidence="7">
    <location>
        <begin position="279"/>
        <end position="299"/>
    </location>
</feature>
<evidence type="ECO:0000256" key="3">
    <source>
        <dbReference type="ARBA" id="ARBA00022692"/>
    </source>
</evidence>
<dbReference type="PANTHER" id="PTHR31893">
    <property type="entry name" value="TRANSMEMBRANE PROTEIN 151 HOMOLOG"/>
    <property type="match status" value="1"/>
</dbReference>
<comment type="subcellular location">
    <subcellularLocation>
        <location evidence="1">Membrane</location>
        <topology evidence="1">Multi-pass membrane protein</topology>
    </subcellularLocation>
</comment>
<evidence type="ECO:0008006" key="11">
    <source>
        <dbReference type="Google" id="ProtNLM"/>
    </source>
</evidence>